<dbReference type="RefSeq" id="WP_344521511.1">
    <property type="nucleotide sequence ID" value="NZ_BAAAUG010000044.1"/>
</dbReference>
<feature type="compositionally biased region" description="Low complexity" evidence="1">
    <location>
        <begin position="10"/>
        <end position="27"/>
    </location>
</feature>
<dbReference type="Proteomes" id="UP001501637">
    <property type="component" value="Unassembled WGS sequence"/>
</dbReference>
<keyword evidence="3" id="KW-1185">Reference proteome</keyword>
<comment type="caution">
    <text evidence="2">The sequence shown here is derived from an EMBL/GenBank/DDBJ whole genome shotgun (WGS) entry which is preliminary data.</text>
</comment>
<organism evidence="2 3">
    <name type="scientific">Streptomyces rectiviolaceus</name>
    <dbReference type="NCBI Taxonomy" id="332591"/>
    <lineage>
        <taxon>Bacteria</taxon>
        <taxon>Bacillati</taxon>
        <taxon>Actinomycetota</taxon>
        <taxon>Actinomycetes</taxon>
        <taxon>Kitasatosporales</taxon>
        <taxon>Streptomycetaceae</taxon>
        <taxon>Streptomyces</taxon>
    </lineage>
</organism>
<reference evidence="3" key="1">
    <citation type="journal article" date="2019" name="Int. J. Syst. Evol. Microbiol.">
        <title>The Global Catalogue of Microorganisms (GCM) 10K type strain sequencing project: providing services to taxonomists for standard genome sequencing and annotation.</title>
        <authorList>
            <consortium name="The Broad Institute Genomics Platform"/>
            <consortium name="The Broad Institute Genome Sequencing Center for Infectious Disease"/>
            <person name="Wu L."/>
            <person name="Ma J."/>
        </authorList>
    </citation>
    <scope>NUCLEOTIDE SEQUENCE [LARGE SCALE GENOMIC DNA]</scope>
    <source>
        <strain evidence="3">JCM 9092</strain>
    </source>
</reference>
<gene>
    <name evidence="2" type="ORF">GCM10010449_31020</name>
</gene>
<dbReference type="Gene3D" id="3.10.450.50">
    <property type="match status" value="1"/>
</dbReference>
<accession>A0ABP6MGV1</accession>
<name>A0ABP6MGV1_9ACTN</name>
<protein>
    <submittedName>
        <fullName evidence="2">Uncharacterized protein</fullName>
    </submittedName>
</protein>
<evidence type="ECO:0000256" key="1">
    <source>
        <dbReference type="SAM" id="MobiDB-lite"/>
    </source>
</evidence>
<dbReference type="EMBL" id="BAAAUG010000044">
    <property type="protein sequence ID" value="GAA3105809.1"/>
    <property type="molecule type" value="Genomic_DNA"/>
</dbReference>
<proteinExistence type="predicted"/>
<sequence>MSLDVRDVLAPGASGAPGAPDTPGARDASGRTRLLLARDVVFHSPVADYRGRDDVAHLFPKIGQCLTGIEPLQEFTEPGKAGKDAGDGQDAGVGQEQRSVTTFTGRVGEESVYGAFVQQVDAEGQLTEATLLLRPLSALTTAVSLMRDALIADPLPSRR</sequence>
<evidence type="ECO:0000313" key="3">
    <source>
        <dbReference type="Proteomes" id="UP001501637"/>
    </source>
</evidence>
<feature type="region of interest" description="Disordered" evidence="1">
    <location>
        <begin position="1"/>
        <end position="28"/>
    </location>
</feature>
<evidence type="ECO:0000313" key="2">
    <source>
        <dbReference type="EMBL" id="GAA3105809.1"/>
    </source>
</evidence>
<feature type="region of interest" description="Disordered" evidence="1">
    <location>
        <begin position="78"/>
        <end position="97"/>
    </location>
</feature>